<proteinExistence type="predicted"/>
<organism evidence="2 3">
    <name type="scientific">Trujillonella endophytica</name>
    <dbReference type="NCBI Taxonomy" id="673521"/>
    <lineage>
        <taxon>Bacteria</taxon>
        <taxon>Bacillati</taxon>
        <taxon>Actinomycetota</taxon>
        <taxon>Actinomycetes</taxon>
        <taxon>Geodermatophilales</taxon>
        <taxon>Geodermatophilaceae</taxon>
        <taxon>Trujillonella</taxon>
    </lineage>
</organism>
<dbReference type="EMBL" id="FOEE01000023">
    <property type="protein sequence ID" value="SEP28820.1"/>
    <property type="molecule type" value="Genomic_DNA"/>
</dbReference>
<evidence type="ECO:0000313" key="3">
    <source>
        <dbReference type="Proteomes" id="UP000198960"/>
    </source>
</evidence>
<evidence type="ECO:0000256" key="1">
    <source>
        <dbReference type="SAM" id="Phobius"/>
    </source>
</evidence>
<dbReference type="STRING" id="673521.SAMN05660991_04555"/>
<feature type="transmembrane region" description="Helical" evidence="1">
    <location>
        <begin position="7"/>
        <end position="26"/>
    </location>
</feature>
<evidence type="ECO:0000313" key="2">
    <source>
        <dbReference type="EMBL" id="SEP28820.1"/>
    </source>
</evidence>
<name>A0A1H8WMB2_9ACTN</name>
<reference evidence="3" key="1">
    <citation type="submission" date="2016-10" db="EMBL/GenBank/DDBJ databases">
        <authorList>
            <person name="Varghese N."/>
            <person name="Submissions S."/>
        </authorList>
    </citation>
    <scope>NUCLEOTIDE SEQUENCE [LARGE SCALE GENOMIC DNA]</scope>
    <source>
        <strain evidence="3">DSM 45413</strain>
    </source>
</reference>
<keyword evidence="1" id="KW-0472">Membrane</keyword>
<accession>A0A1H8WMB2</accession>
<sequence>MGGLPRELLLAAVATTVLALGVVLLVSGATGAGWGVVTVGLLLDAVAMVLIVRRAGGRGRPADPPMPGMVDRR</sequence>
<keyword evidence="3" id="KW-1185">Reference proteome</keyword>
<keyword evidence="1" id="KW-0812">Transmembrane</keyword>
<gene>
    <name evidence="2" type="ORF">SAMN05660991_04555</name>
</gene>
<feature type="transmembrane region" description="Helical" evidence="1">
    <location>
        <begin position="32"/>
        <end position="52"/>
    </location>
</feature>
<keyword evidence="1" id="KW-1133">Transmembrane helix</keyword>
<protein>
    <submittedName>
        <fullName evidence="2">Uncharacterized protein</fullName>
    </submittedName>
</protein>
<dbReference type="RefSeq" id="WP_170861248.1">
    <property type="nucleotide sequence ID" value="NZ_FOEE01000023.1"/>
</dbReference>
<dbReference type="AlphaFoldDB" id="A0A1H8WMB2"/>
<dbReference type="Proteomes" id="UP000198960">
    <property type="component" value="Unassembled WGS sequence"/>
</dbReference>